<dbReference type="AlphaFoldDB" id="A0A834TGQ4"/>
<name>A0A834TGQ4_9FABA</name>
<dbReference type="Proteomes" id="UP000634136">
    <property type="component" value="Unassembled WGS sequence"/>
</dbReference>
<sequence>MEAEVSRSRPINVSSLVPLPWSPVVTAATGRRGVSGLPPREGRALHMGFFIGKASGFRFSLHLF</sequence>
<evidence type="ECO:0000313" key="2">
    <source>
        <dbReference type="Proteomes" id="UP000634136"/>
    </source>
</evidence>
<protein>
    <submittedName>
        <fullName evidence="1">Uncharacterized protein</fullName>
    </submittedName>
</protein>
<organism evidence="1 2">
    <name type="scientific">Senna tora</name>
    <dbReference type="NCBI Taxonomy" id="362788"/>
    <lineage>
        <taxon>Eukaryota</taxon>
        <taxon>Viridiplantae</taxon>
        <taxon>Streptophyta</taxon>
        <taxon>Embryophyta</taxon>
        <taxon>Tracheophyta</taxon>
        <taxon>Spermatophyta</taxon>
        <taxon>Magnoliopsida</taxon>
        <taxon>eudicotyledons</taxon>
        <taxon>Gunneridae</taxon>
        <taxon>Pentapetalae</taxon>
        <taxon>rosids</taxon>
        <taxon>fabids</taxon>
        <taxon>Fabales</taxon>
        <taxon>Fabaceae</taxon>
        <taxon>Caesalpinioideae</taxon>
        <taxon>Cassia clade</taxon>
        <taxon>Senna</taxon>
    </lineage>
</organism>
<accession>A0A834TGQ4</accession>
<comment type="caution">
    <text evidence="1">The sequence shown here is derived from an EMBL/GenBank/DDBJ whole genome shotgun (WGS) entry which is preliminary data.</text>
</comment>
<gene>
    <name evidence="1" type="ORF">G2W53_027347</name>
</gene>
<dbReference type="EMBL" id="JAAIUW010000008">
    <property type="protein sequence ID" value="KAF7821892.1"/>
    <property type="molecule type" value="Genomic_DNA"/>
</dbReference>
<evidence type="ECO:0000313" key="1">
    <source>
        <dbReference type="EMBL" id="KAF7821892.1"/>
    </source>
</evidence>
<keyword evidence="2" id="KW-1185">Reference proteome</keyword>
<proteinExistence type="predicted"/>
<reference evidence="1" key="1">
    <citation type="submission" date="2020-09" db="EMBL/GenBank/DDBJ databases">
        <title>Genome-Enabled Discovery of Anthraquinone Biosynthesis in Senna tora.</title>
        <authorList>
            <person name="Kang S.-H."/>
            <person name="Pandey R.P."/>
            <person name="Lee C.-M."/>
            <person name="Sim J.-S."/>
            <person name="Jeong J.-T."/>
            <person name="Choi B.-S."/>
            <person name="Jung M."/>
            <person name="Ginzburg D."/>
            <person name="Zhao K."/>
            <person name="Won S.Y."/>
            <person name="Oh T.-J."/>
            <person name="Yu Y."/>
            <person name="Kim N.-H."/>
            <person name="Lee O.R."/>
            <person name="Lee T.-H."/>
            <person name="Bashyal P."/>
            <person name="Kim T.-S."/>
            <person name="Lee W.-H."/>
            <person name="Kawkins C."/>
            <person name="Kim C.-K."/>
            <person name="Kim J.S."/>
            <person name="Ahn B.O."/>
            <person name="Rhee S.Y."/>
            <person name="Sohng J.K."/>
        </authorList>
    </citation>
    <scope>NUCLEOTIDE SEQUENCE</scope>
    <source>
        <tissue evidence="1">Leaf</tissue>
    </source>
</reference>